<dbReference type="SUPFAM" id="SSF47757">
    <property type="entry name" value="Chemotaxis receptor methyltransferase CheR, N-terminal domain"/>
    <property type="match status" value="1"/>
</dbReference>
<dbReference type="PATRIC" id="fig|1434110.4.peg.1434"/>
<dbReference type="KEGG" id="mhor:MSHOH_1154"/>
<dbReference type="RefSeq" id="WP_048138140.1">
    <property type="nucleotide sequence ID" value="NZ_CP009516.1"/>
</dbReference>
<protein>
    <recommendedName>
        <fullName evidence="2">protein-glutamate O-methyltransferase</fullName>
        <ecNumber evidence="2">2.1.1.80</ecNumber>
    </recommendedName>
</protein>
<dbReference type="PANTHER" id="PTHR24422">
    <property type="entry name" value="CHEMOTAXIS PROTEIN METHYLTRANSFERASE"/>
    <property type="match status" value="1"/>
</dbReference>
<comment type="catalytic activity">
    <reaction evidence="1">
        <text>L-glutamyl-[protein] + S-adenosyl-L-methionine = [protein]-L-glutamate 5-O-methyl ester + S-adenosyl-L-homocysteine</text>
        <dbReference type="Rhea" id="RHEA:24452"/>
        <dbReference type="Rhea" id="RHEA-COMP:10208"/>
        <dbReference type="Rhea" id="RHEA-COMP:10311"/>
        <dbReference type="ChEBI" id="CHEBI:29973"/>
        <dbReference type="ChEBI" id="CHEBI:57856"/>
        <dbReference type="ChEBI" id="CHEBI:59789"/>
        <dbReference type="ChEBI" id="CHEBI:82795"/>
        <dbReference type="EC" id="2.1.1.80"/>
    </reaction>
</comment>
<dbReference type="InterPro" id="IPR000780">
    <property type="entry name" value="CheR_MeTrfase"/>
</dbReference>
<evidence type="ECO:0000256" key="3">
    <source>
        <dbReference type="ARBA" id="ARBA00022603"/>
    </source>
</evidence>
<dbReference type="InterPro" id="IPR029063">
    <property type="entry name" value="SAM-dependent_MTases_sf"/>
</dbReference>
<dbReference type="STRING" id="1434110.MSHOH_1154"/>
<dbReference type="Gene3D" id="3.40.50.150">
    <property type="entry name" value="Vaccinia Virus protein VP39"/>
    <property type="match status" value="1"/>
</dbReference>
<dbReference type="Pfam" id="PF03705">
    <property type="entry name" value="CheR_N"/>
    <property type="match status" value="1"/>
</dbReference>
<dbReference type="HOGENOM" id="CLU_025854_1_1_2"/>
<gene>
    <name evidence="7" type="ORF">MSHOH_1154</name>
</gene>
<dbReference type="InterPro" id="IPR050903">
    <property type="entry name" value="Bact_Chemotaxis_MeTrfase"/>
</dbReference>
<dbReference type="OrthoDB" id="10657at2157"/>
<evidence type="ECO:0000259" key="6">
    <source>
        <dbReference type="PROSITE" id="PS50123"/>
    </source>
</evidence>
<dbReference type="PROSITE" id="PS50123">
    <property type="entry name" value="CHER"/>
    <property type="match status" value="1"/>
</dbReference>
<dbReference type="GO" id="GO:0032259">
    <property type="term" value="P:methylation"/>
    <property type="evidence" value="ECO:0007669"/>
    <property type="project" value="UniProtKB-KW"/>
</dbReference>
<dbReference type="Proteomes" id="UP000033101">
    <property type="component" value="Chromosome"/>
</dbReference>
<dbReference type="AlphaFoldDB" id="A0A0E3SCG3"/>
<keyword evidence="3 7" id="KW-0489">Methyltransferase</keyword>
<dbReference type="PANTHER" id="PTHR24422:SF10">
    <property type="entry name" value="CHEMOTAXIS PROTEIN METHYLTRANSFERASE 2"/>
    <property type="match status" value="1"/>
</dbReference>
<dbReference type="InterPro" id="IPR022642">
    <property type="entry name" value="CheR_C"/>
</dbReference>
<dbReference type="GO" id="GO:0008983">
    <property type="term" value="F:protein-glutamate O-methyltransferase activity"/>
    <property type="evidence" value="ECO:0007669"/>
    <property type="project" value="UniProtKB-EC"/>
</dbReference>
<evidence type="ECO:0000256" key="1">
    <source>
        <dbReference type="ARBA" id="ARBA00001541"/>
    </source>
</evidence>
<accession>A0A0E3SCG3</accession>
<proteinExistence type="predicted"/>
<dbReference type="EMBL" id="CP009516">
    <property type="protein sequence ID" value="AKB77637.1"/>
    <property type="molecule type" value="Genomic_DNA"/>
</dbReference>
<sequence length="270" mass="31492">MVVNLDDDFNFLIRKISKSSGIVLSGYRDSYLRRRIDLRMKAVGTNNYTAYMGLLEKDKNEMKEVINTLTVNVTEFMRDKTPFIFFREEILPDIMERKKQCKSNMVRFWSAACSYGEEPYSIGICSKEVLPDDWTVSIYATDIDEKCLEGASQGVYSKEQLKNMDPSIVRKYFEPVGEELKVRRIPKISIRFKKHDLTSEPPISKHFDVVFCRNVMIYFNENQKVKMLNDFYNSLSDNGYLIIGKSETLPVEIRELFAPVSVKEKVFKKI</sequence>
<evidence type="ECO:0000313" key="8">
    <source>
        <dbReference type="Proteomes" id="UP000033101"/>
    </source>
</evidence>
<evidence type="ECO:0000313" key="7">
    <source>
        <dbReference type="EMBL" id="AKB77637.1"/>
    </source>
</evidence>
<evidence type="ECO:0000256" key="5">
    <source>
        <dbReference type="ARBA" id="ARBA00022691"/>
    </source>
</evidence>
<keyword evidence="8" id="KW-1185">Reference proteome</keyword>
<dbReference type="SUPFAM" id="SSF53335">
    <property type="entry name" value="S-adenosyl-L-methionine-dependent methyltransferases"/>
    <property type="match status" value="1"/>
</dbReference>
<dbReference type="Pfam" id="PF01739">
    <property type="entry name" value="CheR"/>
    <property type="match status" value="1"/>
</dbReference>
<keyword evidence="4 7" id="KW-0808">Transferase</keyword>
<dbReference type="InterPro" id="IPR036804">
    <property type="entry name" value="CheR_N_sf"/>
</dbReference>
<dbReference type="EC" id="2.1.1.80" evidence="2"/>
<dbReference type="GeneID" id="24830322"/>
<reference evidence="7 8" key="1">
    <citation type="submission" date="2014-07" db="EMBL/GenBank/DDBJ databases">
        <title>Methanogenic archaea and the global carbon cycle.</title>
        <authorList>
            <person name="Henriksen J.R."/>
            <person name="Luke J."/>
            <person name="Reinhart S."/>
            <person name="Benedict M.N."/>
            <person name="Youngblut N.D."/>
            <person name="Metcalf M.E."/>
            <person name="Whitaker R.J."/>
            <person name="Metcalf W.W."/>
        </authorList>
    </citation>
    <scope>NUCLEOTIDE SEQUENCE [LARGE SCALE GENOMIC DNA]</scope>
    <source>
        <strain evidence="7 8">HB-1</strain>
    </source>
</reference>
<name>A0A0E3SCG3_9EURY</name>
<evidence type="ECO:0000256" key="2">
    <source>
        <dbReference type="ARBA" id="ARBA00012534"/>
    </source>
</evidence>
<keyword evidence="5" id="KW-0949">S-adenosyl-L-methionine</keyword>
<dbReference type="PRINTS" id="PR00996">
    <property type="entry name" value="CHERMTFRASE"/>
</dbReference>
<dbReference type="Gene3D" id="1.10.155.10">
    <property type="entry name" value="Chemotaxis receptor methyltransferase CheR, N-terminal domain"/>
    <property type="match status" value="1"/>
</dbReference>
<dbReference type="InterPro" id="IPR022641">
    <property type="entry name" value="CheR_N"/>
</dbReference>
<organism evidence="7 8">
    <name type="scientific">Methanosarcina horonobensis HB-1 = JCM 15518</name>
    <dbReference type="NCBI Taxonomy" id="1434110"/>
    <lineage>
        <taxon>Archaea</taxon>
        <taxon>Methanobacteriati</taxon>
        <taxon>Methanobacteriota</taxon>
        <taxon>Stenosarchaea group</taxon>
        <taxon>Methanomicrobia</taxon>
        <taxon>Methanosarcinales</taxon>
        <taxon>Methanosarcinaceae</taxon>
        <taxon>Methanosarcina</taxon>
    </lineage>
</organism>
<evidence type="ECO:0000256" key="4">
    <source>
        <dbReference type="ARBA" id="ARBA00022679"/>
    </source>
</evidence>
<feature type="domain" description="CheR-type methyltransferase" evidence="6">
    <location>
        <begin position="1"/>
        <end position="270"/>
    </location>
</feature>
<dbReference type="SMART" id="SM00138">
    <property type="entry name" value="MeTrc"/>
    <property type="match status" value="1"/>
</dbReference>